<organism evidence="5 6">
    <name type="scientific">Leptospira sarikeiensis</name>
    <dbReference type="NCBI Taxonomy" id="2484943"/>
    <lineage>
        <taxon>Bacteria</taxon>
        <taxon>Pseudomonadati</taxon>
        <taxon>Spirochaetota</taxon>
        <taxon>Spirochaetia</taxon>
        <taxon>Leptospirales</taxon>
        <taxon>Leptospiraceae</taxon>
        <taxon>Leptospira</taxon>
    </lineage>
</organism>
<comment type="similarity">
    <text evidence="1">Belongs to the membrane fusion protein (MFP) (TC 8.A.1) family.</text>
</comment>
<dbReference type="PRINTS" id="PR01490">
    <property type="entry name" value="RTXTOXIND"/>
</dbReference>
<dbReference type="EMBL" id="RQGF01000008">
    <property type="protein sequence ID" value="TGL64205.1"/>
    <property type="molecule type" value="Genomic_DNA"/>
</dbReference>
<dbReference type="GO" id="GO:1990281">
    <property type="term" value="C:efflux pump complex"/>
    <property type="evidence" value="ECO:0007669"/>
    <property type="project" value="TreeGrafter"/>
</dbReference>
<dbReference type="NCBIfam" id="TIGR01730">
    <property type="entry name" value="RND_mfp"/>
    <property type="match status" value="1"/>
</dbReference>
<proteinExistence type="inferred from homology"/>
<dbReference type="Proteomes" id="UP000297762">
    <property type="component" value="Unassembled WGS sequence"/>
</dbReference>
<dbReference type="InterPro" id="IPR058647">
    <property type="entry name" value="BSH_CzcB-like"/>
</dbReference>
<dbReference type="Gene3D" id="1.10.287.470">
    <property type="entry name" value="Helix hairpin bin"/>
    <property type="match status" value="3"/>
</dbReference>
<feature type="domain" description="CusB-like beta-barrel" evidence="3">
    <location>
        <begin position="299"/>
        <end position="370"/>
    </location>
</feature>
<gene>
    <name evidence="5" type="ORF">EHQ64_02395</name>
</gene>
<reference evidence="5" key="1">
    <citation type="journal article" date="2019" name="PLoS Negl. Trop. Dis.">
        <title>Revisiting the worldwide diversity of Leptospira species in the environment.</title>
        <authorList>
            <person name="Vincent A.T."/>
            <person name="Schiettekatte O."/>
            <person name="Bourhy P."/>
            <person name="Veyrier F.J."/>
            <person name="Picardeau M."/>
        </authorList>
    </citation>
    <scope>NUCLEOTIDE SEQUENCE [LARGE SCALE GENOMIC DNA]</scope>
    <source>
        <strain evidence="5">201702455</strain>
    </source>
</reference>
<dbReference type="Pfam" id="PF25973">
    <property type="entry name" value="BSH_CzcB"/>
    <property type="match status" value="1"/>
</dbReference>
<dbReference type="GO" id="GO:0015562">
    <property type="term" value="F:efflux transmembrane transporter activity"/>
    <property type="evidence" value="ECO:0007669"/>
    <property type="project" value="TreeGrafter"/>
</dbReference>
<evidence type="ECO:0000256" key="1">
    <source>
        <dbReference type="ARBA" id="ARBA00009477"/>
    </source>
</evidence>
<dbReference type="SUPFAM" id="SSF111369">
    <property type="entry name" value="HlyD-like secretion proteins"/>
    <property type="match status" value="2"/>
</dbReference>
<dbReference type="AlphaFoldDB" id="A0A4R9KE19"/>
<dbReference type="Gene3D" id="2.40.420.20">
    <property type="match status" value="1"/>
</dbReference>
<evidence type="ECO:0000313" key="6">
    <source>
        <dbReference type="Proteomes" id="UP000297762"/>
    </source>
</evidence>
<dbReference type="InterPro" id="IPR058792">
    <property type="entry name" value="Beta-barrel_RND_2"/>
</dbReference>
<evidence type="ECO:0000313" key="5">
    <source>
        <dbReference type="EMBL" id="TGL64205.1"/>
    </source>
</evidence>
<evidence type="ECO:0000259" key="4">
    <source>
        <dbReference type="Pfam" id="PF25973"/>
    </source>
</evidence>
<protein>
    <submittedName>
        <fullName evidence="5">Efflux RND transporter periplasmic adaptor subunit</fullName>
    </submittedName>
</protein>
<dbReference type="OrthoDB" id="325180at2"/>
<sequence>MKNKTIVFSLIVLSILLIDCGKKKKESAQDETALPYEMIPLELKKQQTVVSLLGSVAHFQKAEISSKVLGRVEKIFREEGDRIAKGQPLAKIETLNLEIQLKKDLASLEVQNKQIELNRSRYIQSKQRVERELANIEKARADVNDSKATYENLQRTFSNKQELFKIGAVSETELKGVETGLISAQTSYFKAQKSLDTLQVGYRPEDLKKAGMKVPTEKSKLNEALVDLNTIVEKSELDIAIANLQSIQAGIDSTKLLIKESTIVAPLRGIVAVRSIFPGEAVKEGQAIFVVVDDAEVLLKFSVNESDLSRITPSQEVNFTVDAHPKRKFKGKILIISPLIDPQSRTAEIKVIYKNEKDELKPGMFARAEVEDLHPAPAFYIPSKSVLSAKEKDEGFVFVEKNGLLFKKKVKIEGVSGELSRISGELSVGELIAVGSVGNLKEGEPAPQPKSQEKPK</sequence>
<evidence type="ECO:0000259" key="3">
    <source>
        <dbReference type="Pfam" id="PF25954"/>
    </source>
</evidence>
<dbReference type="Gene3D" id="2.40.30.170">
    <property type="match status" value="1"/>
</dbReference>
<keyword evidence="2" id="KW-0175">Coiled coil</keyword>
<dbReference type="PANTHER" id="PTHR30469:SF15">
    <property type="entry name" value="HLYD FAMILY OF SECRETION PROTEINS"/>
    <property type="match status" value="1"/>
</dbReference>
<accession>A0A4R9KE19</accession>
<comment type="caution">
    <text evidence="5">The sequence shown here is derived from an EMBL/GenBank/DDBJ whole genome shotgun (WGS) entry which is preliminary data.</text>
</comment>
<dbReference type="FunFam" id="2.40.30.170:FF:000010">
    <property type="entry name" value="Efflux RND transporter periplasmic adaptor subunit"/>
    <property type="match status" value="1"/>
</dbReference>
<dbReference type="Gene3D" id="2.40.50.100">
    <property type="match status" value="2"/>
</dbReference>
<feature type="domain" description="CzcB-like barrel-sandwich hybrid" evidence="4">
    <location>
        <begin position="61"/>
        <end position="293"/>
    </location>
</feature>
<feature type="coiled-coil region" evidence="2">
    <location>
        <begin position="98"/>
        <end position="156"/>
    </location>
</feature>
<dbReference type="RefSeq" id="WP_135647914.1">
    <property type="nucleotide sequence ID" value="NZ_RQGF01000008.1"/>
</dbReference>
<name>A0A4R9KE19_9LEPT</name>
<dbReference type="InterPro" id="IPR006143">
    <property type="entry name" value="RND_pump_MFP"/>
</dbReference>
<evidence type="ECO:0000256" key="2">
    <source>
        <dbReference type="SAM" id="Coils"/>
    </source>
</evidence>
<keyword evidence="6" id="KW-1185">Reference proteome</keyword>
<dbReference type="Pfam" id="PF25954">
    <property type="entry name" value="Beta-barrel_RND_2"/>
    <property type="match status" value="1"/>
</dbReference>
<dbReference type="PANTHER" id="PTHR30469">
    <property type="entry name" value="MULTIDRUG RESISTANCE PROTEIN MDTA"/>
    <property type="match status" value="1"/>
</dbReference>